<organism evidence="1 2">
    <name type="scientific">Plectosphaerella cucumerina</name>
    <dbReference type="NCBI Taxonomy" id="40658"/>
    <lineage>
        <taxon>Eukaryota</taxon>
        <taxon>Fungi</taxon>
        <taxon>Dikarya</taxon>
        <taxon>Ascomycota</taxon>
        <taxon>Pezizomycotina</taxon>
        <taxon>Sordariomycetes</taxon>
        <taxon>Hypocreomycetidae</taxon>
        <taxon>Glomerellales</taxon>
        <taxon>Plectosphaerellaceae</taxon>
        <taxon>Plectosphaerella</taxon>
    </lineage>
</organism>
<protein>
    <submittedName>
        <fullName evidence="1">Uncharacterized protein</fullName>
    </submittedName>
</protein>
<dbReference type="EMBL" id="JAGPXD010000001">
    <property type="protein sequence ID" value="KAH7376776.1"/>
    <property type="molecule type" value="Genomic_DNA"/>
</dbReference>
<evidence type="ECO:0000313" key="2">
    <source>
        <dbReference type="Proteomes" id="UP000813385"/>
    </source>
</evidence>
<evidence type="ECO:0000313" key="1">
    <source>
        <dbReference type="EMBL" id="KAH7376776.1"/>
    </source>
</evidence>
<gene>
    <name evidence="1" type="ORF">B0T11DRAFT_346942</name>
</gene>
<keyword evidence="2" id="KW-1185">Reference proteome</keyword>
<dbReference type="AlphaFoldDB" id="A0A8K0TV10"/>
<sequence length="309" mass="33908">MALASPANASLQAAKQIVHLQGQAQQLSTATQGIVKPSDMKAERDKRALLELAMTVRAMMLAVYDFITFSNTGAVNNPRSANDRGNRRAYIIRTVSPPLPRTIGRPPRSASRFNPQEFMAVNQRRQQARVASAVNNFQGNTCDMESLLPCSNTAMNTETHPHSEEPPAPNPLQALKEAQDAAGATLLWSSLASFEGWKNTNTTRVRLLGLQDGPNDGPSPTAAIEAVAVRAMLRRVYDFSTFPAPQTAASSARTIKSICESRNLSPTAKMHKIMGPKIKMPSEEIEFHMWKLLVGNRYLLPYQPQNISV</sequence>
<reference evidence="1" key="1">
    <citation type="journal article" date="2021" name="Nat. Commun.">
        <title>Genetic determinants of endophytism in the Arabidopsis root mycobiome.</title>
        <authorList>
            <person name="Mesny F."/>
            <person name="Miyauchi S."/>
            <person name="Thiergart T."/>
            <person name="Pickel B."/>
            <person name="Atanasova L."/>
            <person name="Karlsson M."/>
            <person name="Huettel B."/>
            <person name="Barry K.W."/>
            <person name="Haridas S."/>
            <person name="Chen C."/>
            <person name="Bauer D."/>
            <person name="Andreopoulos W."/>
            <person name="Pangilinan J."/>
            <person name="LaButti K."/>
            <person name="Riley R."/>
            <person name="Lipzen A."/>
            <person name="Clum A."/>
            <person name="Drula E."/>
            <person name="Henrissat B."/>
            <person name="Kohler A."/>
            <person name="Grigoriev I.V."/>
            <person name="Martin F.M."/>
            <person name="Hacquard S."/>
        </authorList>
    </citation>
    <scope>NUCLEOTIDE SEQUENCE</scope>
    <source>
        <strain evidence="1">MPI-CAGE-AT-0016</strain>
    </source>
</reference>
<proteinExistence type="predicted"/>
<accession>A0A8K0TV10</accession>
<comment type="caution">
    <text evidence="1">The sequence shown here is derived from an EMBL/GenBank/DDBJ whole genome shotgun (WGS) entry which is preliminary data.</text>
</comment>
<name>A0A8K0TV10_9PEZI</name>
<dbReference type="Proteomes" id="UP000813385">
    <property type="component" value="Unassembled WGS sequence"/>
</dbReference>